<keyword evidence="2 9" id="KW-0813">Transport</keyword>
<feature type="transmembrane region" description="Helical" evidence="9">
    <location>
        <begin position="119"/>
        <end position="150"/>
    </location>
</feature>
<evidence type="ECO:0000256" key="1">
    <source>
        <dbReference type="ARBA" id="ARBA00004127"/>
    </source>
</evidence>
<dbReference type="PIRSF" id="PIRSF001265">
    <property type="entry name" value="H+-PPase"/>
    <property type="match status" value="1"/>
</dbReference>
<dbReference type="InterPro" id="IPR004131">
    <property type="entry name" value="PPase-energised_H-pump"/>
</dbReference>
<dbReference type="NCBIfam" id="NF001953">
    <property type="entry name" value="PRK00733.2-1"/>
    <property type="match status" value="1"/>
</dbReference>
<evidence type="ECO:0000256" key="4">
    <source>
        <dbReference type="ARBA" id="ARBA00022842"/>
    </source>
</evidence>
<comment type="subcellular location">
    <subcellularLocation>
        <location evidence="9">Cell membrane</location>
        <topology evidence="9">Multi-pass membrane protein</topology>
    </subcellularLocation>
    <subcellularLocation>
        <location evidence="1">Endomembrane system</location>
        <topology evidence="1">Multi-pass membrane protein</topology>
    </subcellularLocation>
</comment>
<feature type="transmembrane region" description="Helical" evidence="9">
    <location>
        <begin position="6"/>
        <end position="27"/>
    </location>
</feature>
<feature type="transmembrane region" description="Helical" evidence="9">
    <location>
        <begin position="460"/>
        <end position="478"/>
    </location>
</feature>
<keyword evidence="8 9" id="KW-0472">Membrane</keyword>
<proteinExistence type="inferred from homology"/>
<feature type="site" description="Determinant of potassium independence" evidence="9">
    <location>
        <position position="455"/>
    </location>
</feature>
<evidence type="ECO:0000256" key="6">
    <source>
        <dbReference type="ARBA" id="ARBA00022989"/>
    </source>
</evidence>
<dbReference type="EC" id="7.1.3.1" evidence="9"/>
<dbReference type="GO" id="GO:0009678">
    <property type="term" value="F:diphosphate hydrolysis-driven proton transmembrane transporter activity"/>
    <property type="evidence" value="ECO:0007669"/>
    <property type="project" value="UniProtKB-UniRule"/>
</dbReference>
<comment type="caution">
    <text evidence="10">The sequence shown here is derived from an EMBL/GenBank/DDBJ whole genome shotgun (WGS) entry which is preliminary data.</text>
</comment>
<accession>A0A1F5S4B7</accession>
<keyword evidence="3 9" id="KW-0812">Transmembrane</keyword>
<dbReference type="EMBL" id="MFGA01000004">
    <property type="protein sequence ID" value="OGF21548.1"/>
    <property type="molecule type" value="Genomic_DNA"/>
</dbReference>
<keyword evidence="5 9" id="KW-1278">Translocase</keyword>
<dbReference type="AlphaFoldDB" id="A0A1F5S4B7"/>
<comment type="caution">
    <text evidence="9">Lacks conserved residue(s) required for the propagation of feature annotation.</text>
</comment>
<comment type="similarity">
    <text evidence="9">Belongs to the H(+)-translocating pyrophosphatase (TC 3.A.10) family. K(+)-insensitive subfamily.</text>
</comment>
<dbReference type="Pfam" id="PF03030">
    <property type="entry name" value="H_PPase"/>
    <property type="match status" value="1"/>
</dbReference>
<evidence type="ECO:0000256" key="2">
    <source>
        <dbReference type="ARBA" id="ARBA00022448"/>
    </source>
</evidence>
<evidence type="ECO:0000256" key="5">
    <source>
        <dbReference type="ARBA" id="ARBA00022967"/>
    </source>
</evidence>
<sequence>MTGSLIFALISSLLAIGYGVFLIKWILRLPTGDEKMQSIAKAIEEGANAYLYRQYKTVALVAVVLFFLLLFLGFFASLGFLIGAVASALAGYIGMYISVRANVRTTEAAKKGLKEALNVAFKGGTVTGLLVVGLALFSVTGFFMLLVYVFNVDQISAVKALVGLGFGGSLISVFARLGGGIYTKGADVGTDMVGKVEAGIPEDDPRNPGVIADLVGDNVGDCAGMAADLFETYAVSAIAAMLLGVLLLPNFSNAILYPLVLGGVAIITSILGTFFVRLGSKNNIMGALYKGLAASAVLAAIAFYPITSWIMKGNGEYSVLNLYIVSLVGIVITAGMMAITEYYTSKGYRPVKEIAQASTTGHGTNIITGLAMSMEATAMPVLLIVAGILVSFWLAGIYGVAIAVMTMLSMTGIIVAIDAFGPITDNAGGIAEMAGLPESVRNITDPLDAVGNTTKAVTKAYAIASAGLAAIVLFASYIHEVSALGLENKVFDLADPYILSGLFLGGLLPYLFGSMAMRAVGKAGSKVVDEVRRQWKEIPGLMEGTAKPDYARCVDIVTKSAIKSMVVPALIPVLAPIIVGVFLGPQALGGLLVGSIVTGIFVGLSMTSGGAAWDNAKKYIEEGNHGGKGSFAHQAAVTGDTVGDPYKDTAGPAINPMIKVLNIVALLIISFLI</sequence>
<reference evidence="10 11" key="1">
    <citation type="journal article" date="2016" name="Nat. Commun.">
        <title>Thousands of microbial genomes shed light on interconnected biogeochemical processes in an aquifer system.</title>
        <authorList>
            <person name="Anantharaman K."/>
            <person name="Brown C.T."/>
            <person name="Hug L.A."/>
            <person name="Sharon I."/>
            <person name="Castelle C.J."/>
            <person name="Probst A.J."/>
            <person name="Thomas B.C."/>
            <person name="Singh A."/>
            <person name="Wilkins M.J."/>
            <person name="Karaoz U."/>
            <person name="Brodie E.L."/>
            <person name="Williams K.H."/>
            <person name="Hubbard S.S."/>
            <person name="Banfield J.F."/>
        </authorList>
    </citation>
    <scope>NUCLEOTIDE SEQUENCE [LARGE SCALE GENOMIC DNA]</scope>
</reference>
<feature type="transmembrane region" description="Helical" evidence="9">
    <location>
        <begin position="156"/>
        <end position="175"/>
    </location>
</feature>
<keyword evidence="4 9" id="KW-0460">Magnesium</keyword>
<feature type="transmembrane region" description="Helical" evidence="9">
    <location>
        <begin position="255"/>
        <end position="276"/>
    </location>
</feature>
<keyword evidence="9" id="KW-1003">Cell membrane</keyword>
<dbReference type="NCBIfam" id="TIGR01104">
    <property type="entry name" value="V_PPase"/>
    <property type="match status" value="1"/>
</dbReference>
<gene>
    <name evidence="9 10" type="primary">hppA</name>
    <name evidence="10" type="ORF">A2257_01240</name>
</gene>
<evidence type="ECO:0000256" key="9">
    <source>
        <dbReference type="HAMAP-Rule" id="MF_01129"/>
    </source>
</evidence>
<feature type="transmembrane region" description="Helical" evidence="9">
    <location>
        <begin position="322"/>
        <end position="344"/>
    </location>
</feature>
<dbReference type="NCBIfam" id="NF001951">
    <property type="entry name" value="PRK00733.1-2"/>
    <property type="match status" value="1"/>
</dbReference>
<comment type="function">
    <text evidence="9">Proton pump that utilizes the energy of pyrophosphate hydrolysis as the driving force for proton movement across the membrane. Generates a proton motive force.</text>
</comment>
<dbReference type="GO" id="GO:0012505">
    <property type="term" value="C:endomembrane system"/>
    <property type="evidence" value="ECO:0007669"/>
    <property type="project" value="UniProtKB-SubCell"/>
</dbReference>
<dbReference type="Proteomes" id="UP000177407">
    <property type="component" value="Unassembled WGS sequence"/>
</dbReference>
<dbReference type="GO" id="GO:0005886">
    <property type="term" value="C:plasma membrane"/>
    <property type="evidence" value="ECO:0007669"/>
    <property type="project" value="UniProtKB-SubCell"/>
</dbReference>
<feature type="transmembrane region" description="Helical" evidence="9">
    <location>
        <begin position="498"/>
        <end position="517"/>
    </location>
</feature>
<dbReference type="GO" id="GO:0000287">
    <property type="term" value="F:magnesium ion binding"/>
    <property type="evidence" value="ECO:0007669"/>
    <property type="project" value="UniProtKB-UniRule"/>
</dbReference>
<feature type="transmembrane region" description="Helical" evidence="9">
    <location>
        <begin position="590"/>
        <end position="613"/>
    </location>
</feature>
<comment type="catalytic activity">
    <reaction evidence="9">
        <text>diphosphate + H2O + H(+)(in) = 2 phosphate + 2 H(+)(out)</text>
        <dbReference type="Rhea" id="RHEA:13973"/>
        <dbReference type="ChEBI" id="CHEBI:15377"/>
        <dbReference type="ChEBI" id="CHEBI:15378"/>
        <dbReference type="ChEBI" id="CHEBI:33019"/>
        <dbReference type="ChEBI" id="CHEBI:43474"/>
        <dbReference type="EC" id="7.1.3.1"/>
    </reaction>
</comment>
<feature type="transmembrane region" description="Helical" evidence="9">
    <location>
        <begin position="232"/>
        <end position="249"/>
    </location>
</feature>
<evidence type="ECO:0000256" key="7">
    <source>
        <dbReference type="ARBA" id="ARBA00023065"/>
    </source>
</evidence>
<evidence type="ECO:0000313" key="10">
    <source>
        <dbReference type="EMBL" id="OGF21548.1"/>
    </source>
</evidence>
<name>A0A1F5S4B7_9BACT</name>
<keyword evidence="6 9" id="KW-1133">Transmembrane helix</keyword>
<feature type="transmembrane region" description="Helical" evidence="9">
    <location>
        <begin position="565"/>
        <end position="584"/>
    </location>
</feature>
<dbReference type="GO" id="GO:0004427">
    <property type="term" value="F:inorganic diphosphate phosphatase activity"/>
    <property type="evidence" value="ECO:0007669"/>
    <property type="project" value="UniProtKB-UniRule"/>
</dbReference>
<feature type="transmembrane region" description="Helical" evidence="9">
    <location>
        <begin position="57"/>
        <end position="75"/>
    </location>
</feature>
<feature type="transmembrane region" description="Helical" evidence="9">
    <location>
        <begin position="288"/>
        <end position="310"/>
    </location>
</feature>
<comment type="subunit">
    <text evidence="9">Homodimer.</text>
</comment>
<keyword evidence="7 9" id="KW-0406">Ion transport</keyword>
<evidence type="ECO:0000313" key="11">
    <source>
        <dbReference type="Proteomes" id="UP000177407"/>
    </source>
</evidence>
<protein>
    <recommendedName>
        <fullName evidence="9">K(+)-insensitive pyrophosphate-energized proton pump</fullName>
        <ecNumber evidence="9">7.1.3.1</ecNumber>
    </recommendedName>
    <alternativeName>
        <fullName evidence="9">Membrane-bound proton-translocating pyrophosphatase</fullName>
    </alternativeName>
    <alternativeName>
        <fullName evidence="9">Pyrophosphate-energized inorganic pyrophosphatase</fullName>
        <shortName evidence="9">H(+)-PPase</shortName>
    </alternativeName>
</protein>
<dbReference type="NCBIfam" id="NF001960">
    <property type="entry name" value="PRK00733.3-5"/>
    <property type="match status" value="1"/>
</dbReference>
<dbReference type="HAMAP" id="MF_01129">
    <property type="entry name" value="PPase_energized_pump"/>
    <property type="match status" value="1"/>
</dbReference>
<keyword evidence="9" id="KW-0375">Hydrogen ion transport</keyword>
<evidence type="ECO:0000256" key="8">
    <source>
        <dbReference type="ARBA" id="ARBA00023136"/>
    </source>
</evidence>
<dbReference type="PANTHER" id="PTHR31998">
    <property type="entry name" value="K(+)-INSENSITIVE PYROPHOSPHATE-ENERGIZED PROTON PUMP"/>
    <property type="match status" value="1"/>
</dbReference>
<evidence type="ECO:0000256" key="3">
    <source>
        <dbReference type="ARBA" id="ARBA00022692"/>
    </source>
</evidence>
<comment type="cofactor">
    <cofactor evidence="9">
        <name>Mg(2+)</name>
        <dbReference type="ChEBI" id="CHEBI:18420"/>
    </cofactor>
</comment>
<organism evidence="10 11">
    <name type="scientific">Candidatus Falkowbacteria bacterium RIFOXYA2_FULL_38_12</name>
    <dbReference type="NCBI Taxonomy" id="1797993"/>
    <lineage>
        <taxon>Bacteria</taxon>
        <taxon>Candidatus Falkowiibacteriota</taxon>
    </lineage>
</organism>